<dbReference type="AlphaFoldDB" id="A0A2G5CGL0"/>
<organism evidence="4 5">
    <name type="scientific">Aquilegia coerulea</name>
    <name type="common">Rocky mountain columbine</name>
    <dbReference type="NCBI Taxonomy" id="218851"/>
    <lineage>
        <taxon>Eukaryota</taxon>
        <taxon>Viridiplantae</taxon>
        <taxon>Streptophyta</taxon>
        <taxon>Embryophyta</taxon>
        <taxon>Tracheophyta</taxon>
        <taxon>Spermatophyta</taxon>
        <taxon>Magnoliopsida</taxon>
        <taxon>Ranunculales</taxon>
        <taxon>Ranunculaceae</taxon>
        <taxon>Thalictroideae</taxon>
        <taxon>Aquilegia</taxon>
    </lineage>
</organism>
<dbReference type="Proteomes" id="UP000230069">
    <property type="component" value="Unassembled WGS sequence"/>
</dbReference>
<dbReference type="EMBL" id="KZ305075">
    <property type="protein sequence ID" value="PIA29947.1"/>
    <property type="molecule type" value="Genomic_DNA"/>
</dbReference>
<evidence type="ECO:0000313" key="4">
    <source>
        <dbReference type="EMBL" id="PIA29947.1"/>
    </source>
</evidence>
<dbReference type="PANTHER" id="PTHR31642">
    <property type="entry name" value="TRICHOTHECENE 3-O-ACETYLTRANSFERASE"/>
    <property type="match status" value="1"/>
</dbReference>
<evidence type="ECO:0000256" key="3">
    <source>
        <dbReference type="ARBA" id="ARBA00023315"/>
    </source>
</evidence>
<comment type="similarity">
    <text evidence="1">Belongs to the plant acyltransferase family.</text>
</comment>
<dbReference type="InParanoid" id="A0A2G5CGL0"/>
<dbReference type="PANTHER" id="PTHR31642:SF11">
    <property type="entry name" value="SHIKIMATE O-HYDROXYCINNAMOYLTRANSFERASE"/>
    <property type="match status" value="1"/>
</dbReference>
<sequence>MRITVIEETIVKPIEETPHGSLWTPNTDQLFNCLVPSVYFYKPNKTSDFFSCNVLKYALSKVLVPFYPIAGRLKRNKEGRVEIDCNGEGTLFVEAETDSVLDDLGDFVPTEEVRQLLPYRMYNPKDISSFPLFSVQVTYFKCGGASVGVLVEHSMVDGTSGTYFTNSWARIARGLDIKILPFVDRTLLRSRDPPTPSFRHVEFESSPAMLSQGRNPFCVAMFKLSCNQINLLRAQCTDDESGSVRFSSFEVIASHVWRCVGKARGVHDDEELKIQIAIDGRSRLRPQLPSEYFGNAIFNVKPMATAGELVSKPLIDIVRKMHDVLVRADDEYLKSALDYLEIQPDLLRVLPPLRCPDMAFTTWCSMPIYEADFGWGRPTYVGLGNILVEGLAYLLPSPIMDGSRLLVISLKPDHMVLFKKYVYDI</sequence>
<gene>
    <name evidence="4" type="ORF">AQUCO_05800196v1</name>
</gene>
<evidence type="ECO:0000313" key="5">
    <source>
        <dbReference type="Proteomes" id="UP000230069"/>
    </source>
</evidence>
<proteinExistence type="inferred from homology"/>
<dbReference type="FunFam" id="3.30.559.10:FF:000008">
    <property type="entry name" value="Tryptamine hydroxycinnamoyl transferase"/>
    <property type="match status" value="1"/>
</dbReference>
<dbReference type="STRING" id="218851.A0A2G5CGL0"/>
<dbReference type="Gene3D" id="3.30.559.10">
    <property type="entry name" value="Chloramphenicol acetyltransferase-like domain"/>
    <property type="match status" value="2"/>
</dbReference>
<accession>A0A2G5CGL0</accession>
<evidence type="ECO:0000256" key="1">
    <source>
        <dbReference type="ARBA" id="ARBA00009861"/>
    </source>
</evidence>
<dbReference type="GO" id="GO:0016747">
    <property type="term" value="F:acyltransferase activity, transferring groups other than amino-acyl groups"/>
    <property type="evidence" value="ECO:0007669"/>
    <property type="project" value="TreeGrafter"/>
</dbReference>
<keyword evidence="2" id="KW-0808">Transferase</keyword>
<name>A0A2G5CGL0_AQUCA</name>
<keyword evidence="3" id="KW-0012">Acyltransferase</keyword>
<reference evidence="4 5" key="1">
    <citation type="submission" date="2017-09" db="EMBL/GenBank/DDBJ databases">
        <title>WGS assembly of Aquilegia coerulea Goldsmith.</title>
        <authorList>
            <person name="Hodges S."/>
            <person name="Kramer E."/>
            <person name="Nordborg M."/>
            <person name="Tomkins J."/>
            <person name="Borevitz J."/>
            <person name="Derieg N."/>
            <person name="Yan J."/>
            <person name="Mihaltcheva S."/>
            <person name="Hayes R.D."/>
            <person name="Rokhsar D."/>
        </authorList>
    </citation>
    <scope>NUCLEOTIDE SEQUENCE [LARGE SCALE GENOMIC DNA]</scope>
    <source>
        <strain evidence="5">cv. Goldsmith</strain>
    </source>
</reference>
<keyword evidence="5" id="KW-1185">Reference proteome</keyword>
<dbReference type="InterPro" id="IPR050317">
    <property type="entry name" value="Plant_Fungal_Acyltransferase"/>
</dbReference>
<protein>
    <submittedName>
        <fullName evidence="4">Uncharacterized protein</fullName>
    </submittedName>
</protein>
<dbReference type="OrthoDB" id="671439at2759"/>
<dbReference type="InterPro" id="IPR023213">
    <property type="entry name" value="CAT-like_dom_sf"/>
</dbReference>
<evidence type="ECO:0000256" key="2">
    <source>
        <dbReference type="ARBA" id="ARBA00022679"/>
    </source>
</evidence>
<dbReference type="Pfam" id="PF02458">
    <property type="entry name" value="Transferase"/>
    <property type="match status" value="1"/>
</dbReference>